<dbReference type="Gene3D" id="3.30.310.70">
    <property type="entry name" value="TT1751-like domain"/>
    <property type="match status" value="1"/>
</dbReference>
<accession>A0A657PWH2</accession>
<dbReference type="AlphaFoldDB" id="A0A657PWH2"/>
<protein>
    <recommendedName>
        <fullName evidence="1">DUF302 domain-containing protein</fullName>
    </recommendedName>
</protein>
<evidence type="ECO:0000259" key="1">
    <source>
        <dbReference type="Pfam" id="PF03625"/>
    </source>
</evidence>
<dbReference type="InterPro" id="IPR005180">
    <property type="entry name" value="DUF302"/>
</dbReference>
<gene>
    <name evidence="2" type="ORF">C3L24_08390</name>
</gene>
<name>A0A657PWH2_9GAMM</name>
<dbReference type="SUPFAM" id="SSF103247">
    <property type="entry name" value="TT1751-like"/>
    <property type="match status" value="1"/>
</dbReference>
<dbReference type="Pfam" id="PF03625">
    <property type="entry name" value="DUF302"/>
    <property type="match status" value="1"/>
</dbReference>
<evidence type="ECO:0000313" key="2">
    <source>
        <dbReference type="EMBL" id="PUE01153.1"/>
    </source>
</evidence>
<feature type="domain" description="DUF302" evidence="1">
    <location>
        <begin position="95"/>
        <end position="154"/>
    </location>
</feature>
<dbReference type="Proteomes" id="UP000250928">
    <property type="component" value="Unassembled WGS sequence"/>
</dbReference>
<dbReference type="InterPro" id="IPR035923">
    <property type="entry name" value="TT1751-like_sf"/>
</dbReference>
<sequence>MKTLRNLFAVIGLLALLGAGGLYLKFNEAMSGFDPQAVPVYREMLEHVLESRSAAEATVWKMQVAEGLSVEDVEQTMKFVANEHNIANVGELPLSKDVEAKSGGAYRFVKIYMFCNSLTAARMLDYSDAFSAYLPCRITMVEDKQGRLWLYALNMDLMIYGGEPLPPELKEESIEVKEIILDIMKRGASGEF</sequence>
<proteinExistence type="predicted"/>
<dbReference type="CDD" id="cd14797">
    <property type="entry name" value="DUF302"/>
    <property type="match status" value="1"/>
</dbReference>
<dbReference type="EMBL" id="PQCO01000206">
    <property type="protein sequence ID" value="PUE01153.1"/>
    <property type="molecule type" value="Genomic_DNA"/>
</dbReference>
<evidence type="ECO:0000313" key="3">
    <source>
        <dbReference type="Proteomes" id="UP000250928"/>
    </source>
</evidence>
<organism evidence="2 3">
    <name type="scientific">Candidatus Sedimenticola endophacoides</name>
    <dbReference type="NCBI Taxonomy" id="2548426"/>
    <lineage>
        <taxon>Bacteria</taxon>
        <taxon>Pseudomonadati</taxon>
        <taxon>Pseudomonadota</taxon>
        <taxon>Gammaproteobacteria</taxon>
        <taxon>Chromatiales</taxon>
        <taxon>Sedimenticolaceae</taxon>
        <taxon>Sedimenticola</taxon>
    </lineage>
</organism>
<comment type="caution">
    <text evidence="2">The sequence shown here is derived from an EMBL/GenBank/DDBJ whole genome shotgun (WGS) entry which is preliminary data.</text>
</comment>
<reference evidence="2 3" key="1">
    <citation type="submission" date="2018-01" db="EMBL/GenBank/DDBJ databases">
        <title>Novel co-symbiosis in the lucinid bivalve Phacoides pectinatus.</title>
        <authorList>
            <person name="Lim S.J."/>
            <person name="Davis B.G."/>
            <person name="Gill D.E."/>
            <person name="Engel A.S."/>
            <person name="Anderson L.C."/>
            <person name="Campbell B.J."/>
        </authorList>
    </citation>
    <scope>NUCLEOTIDE SEQUENCE [LARGE SCALE GENOMIC DNA]</scope>
    <source>
        <strain evidence="2">N3_P5</strain>
    </source>
</reference>